<dbReference type="GO" id="GO:0003676">
    <property type="term" value="F:nucleic acid binding"/>
    <property type="evidence" value="ECO:0007669"/>
    <property type="project" value="InterPro"/>
</dbReference>
<dbReference type="GO" id="GO:0008270">
    <property type="term" value="F:zinc ion binding"/>
    <property type="evidence" value="ECO:0007669"/>
    <property type="project" value="InterPro"/>
</dbReference>
<evidence type="ECO:0000259" key="2">
    <source>
        <dbReference type="SMART" id="SM00343"/>
    </source>
</evidence>
<proteinExistence type="predicted"/>
<organism evidence="3 4">
    <name type="scientific">Rhizopus microsporus</name>
    <dbReference type="NCBI Taxonomy" id="58291"/>
    <lineage>
        <taxon>Eukaryota</taxon>
        <taxon>Fungi</taxon>
        <taxon>Fungi incertae sedis</taxon>
        <taxon>Mucoromycota</taxon>
        <taxon>Mucoromycotina</taxon>
        <taxon>Mucoromycetes</taxon>
        <taxon>Mucorales</taxon>
        <taxon>Mucorineae</taxon>
        <taxon>Rhizopodaceae</taxon>
        <taxon>Rhizopus</taxon>
    </lineage>
</organism>
<dbReference type="InterPro" id="IPR001878">
    <property type="entry name" value="Znf_CCHC"/>
</dbReference>
<dbReference type="InterPro" id="IPR036875">
    <property type="entry name" value="Znf_CCHC_sf"/>
</dbReference>
<name>A0A1X0S2E1_RHIZD</name>
<evidence type="ECO:0000313" key="3">
    <source>
        <dbReference type="EMBL" id="ORE18331.1"/>
    </source>
</evidence>
<accession>A0A1X0S2E1</accession>
<evidence type="ECO:0000256" key="1">
    <source>
        <dbReference type="SAM" id="MobiDB-lite"/>
    </source>
</evidence>
<evidence type="ECO:0000313" key="4">
    <source>
        <dbReference type="Proteomes" id="UP000242381"/>
    </source>
</evidence>
<dbReference type="SUPFAM" id="SSF57756">
    <property type="entry name" value="Retrovirus zinc finger-like domains"/>
    <property type="match status" value="1"/>
</dbReference>
<dbReference type="Proteomes" id="UP000242381">
    <property type="component" value="Unassembled WGS sequence"/>
</dbReference>
<feature type="compositionally biased region" description="Polar residues" evidence="1">
    <location>
        <begin position="211"/>
        <end position="220"/>
    </location>
</feature>
<feature type="compositionally biased region" description="Basic and acidic residues" evidence="1">
    <location>
        <begin position="248"/>
        <end position="257"/>
    </location>
</feature>
<feature type="domain" description="CCHC-type" evidence="2">
    <location>
        <begin position="102"/>
        <end position="118"/>
    </location>
</feature>
<protein>
    <recommendedName>
        <fullName evidence="2">CCHC-type domain-containing protein</fullName>
    </recommendedName>
</protein>
<dbReference type="Gene3D" id="4.10.60.10">
    <property type="entry name" value="Zinc finger, CCHC-type"/>
    <property type="match status" value="1"/>
</dbReference>
<dbReference type="EMBL" id="KV921333">
    <property type="protein sequence ID" value="ORE18331.1"/>
    <property type="molecule type" value="Genomic_DNA"/>
</dbReference>
<feature type="region of interest" description="Disordered" evidence="1">
    <location>
        <begin position="207"/>
        <end position="287"/>
    </location>
</feature>
<dbReference type="AlphaFoldDB" id="A0A1X0S2E1"/>
<reference evidence="3 4" key="1">
    <citation type="journal article" date="2016" name="Proc. Natl. Acad. Sci. U.S.A.">
        <title>Lipid metabolic changes in an early divergent fungus govern the establishment of a mutualistic symbiosis with endobacteria.</title>
        <authorList>
            <person name="Lastovetsky O.A."/>
            <person name="Gaspar M.L."/>
            <person name="Mondo S.J."/>
            <person name="LaButti K.M."/>
            <person name="Sandor L."/>
            <person name="Grigoriev I.V."/>
            <person name="Henry S.A."/>
            <person name="Pawlowska T.E."/>
        </authorList>
    </citation>
    <scope>NUCLEOTIDE SEQUENCE [LARGE SCALE GENOMIC DNA]</scope>
    <source>
        <strain evidence="3 4">ATCC 11559</strain>
    </source>
</reference>
<sequence length="287" mass="31771">MERPLHPDRVLLRANITKIPIMPIEQLRYKLLNNFARYGIVKELVIYLDDWAQRWFSGNGCICLKRPPSSGIKFDSLTYKIPLDAMGHIMKDYPSLSTETRTCFVCHSRDHIARNCPKVTNPNQTASKRRRPIPLDSSYEATVTVLSRPVETILSTAPPTSSVPVLHEIPATSEEMTSAPALNHQPAIPMPNHTMSTEILSDVTMDDSDNESMASSTPSIKKSVAKITKNKTSINPIRKSSRLNKGQTGEKFHDSKRSALGISAAASTPLGHEVENDTDTVDSSPSH</sequence>
<dbReference type="SMART" id="SM00343">
    <property type="entry name" value="ZnF_C2HC"/>
    <property type="match status" value="1"/>
</dbReference>
<gene>
    <name evidence="3" type="ORF">BCV71DRAFT_263995</name>
</gene>
<dbReference type="VEuPathDB" id="FungiDB:BCV72DRAFT_265128"/>